<organism evidence="13 14">
    <name type="scientific">Rosa chinensis</name>
    <name type="common">China rose</name>
    <dbReference type="NCBI Taxonomy" id="74649"/>
    <lineage>
        <taxon>Eukaryota</taxon>
        <taxon>Viridiplantae</taxon>
        <taxon>Streptophyta</taxon>
        <taxon>Embryophyta</taxon>
        <taxon>Tracheophyta</taxon>
        <taxon>Spermatophyta</taxon>
        <taxon>Magnoliopsida</taxon>
        <taxon>eudicotyledons</taxon>
        <taxon>Gunneridae</taxon>
        <taxon>Pentapetalae</taxon>
        <taxon>rosids</taxon>
        <taxon>fabids</taxon>
        <taxon>Rosales</taxon>
        <taxon>Rosaceae</taxon>
        <taxon>Rosoideae</taxon>
        <taxon>Rosoideae incertae sedis</taxon>
        <taxon>Rosa</taxon>
    </lineage>
</organism>
<comment type="caution">
    <text evidence="13">The sequence shown here is derived from an EMBL/GenBank/DDBJ whole genome shotgun (WGS) entry which is preliminary data.</text>
</comment>
<evidence type="ECO:0000256" key="5">
    <source>
        <dbReference type="ARBA" id="ARBA00022847"/>
    </source>
</evidence>
<dbReference type="GO" id="GO:0009734">
    <property type="term" value="P:auxin-activated signaling pathway"/>
    <property type="evidence" value="ECO:0007669"/>
    <property type="project" value="UniProtKB-KW"/>
</dbReference>
<keyword evidence="3" id="KW-0813">Transport</keyword>
<evidence type="ECO:0000256" key="11">
    <source>
        <dbReference type="SAM" id="Phobius"/>
    </source>
</evidence>
<keyword evidence="4 11" id="KW-0812">Transmembrane</keyword>
<evidence type="ECO:0000256" key="10">
    <source>
        <dbReference type="ARBA" id="ARBA00045588"/>
    </source>
</evidence>
<accession>A0A2P6PT10</accession>
<dbReference type="PANTHER" id="PTHR48017">
    <property type="entry name" value="OS05G0424000 PROTEIN-RELATED"/>
    <property type="match status" value="1"/>
</dbReference>
<name>A0A2P6PT10_ROSCH</name>
<dbReference type="GO" id="GO:0012505">
    <property type="term" value="C:endomembrane system"/>
    <property type="evidence" value="ECO:0007669"/>
    <property type="project" value="UniProtKB-SubCell"/>
</dbReference>
<comment type="similarity">
    <text evidence="2">Belongs to the amino acid/polyamine transporter 2 family. Amino acid/auxin permease (AAAP) (TC 2.A.18.1) subfamily.</text>
</comment>
<keyword evidence="6" id="KW-0029">Amino-acid transport</keyword>
<keyword evidence="5" id="KW-0769">Symport</keyword>
<proteinExistence type="inferred from homology"/>
<dbReference type="OMA" id="NCVATFQ"/>
<keyword evidence="7 11" id="KW-1133">Transmembrane helix</keyword>
<feature type="transmembrane region" description="Helical" evidence="11">
    <location>
        <begin position="141"/>
        <end position="161"/>
    </location>
</feature>
<feature type="domain" description="Amino acid transporter transmembrane" evidence="12">
    <location>
        <begin position="5"/>
        <end position="162"/>
    </location>
</feature>
<evidence type="ECO:0000256" key="3">
    <source>
        <dbReference type="ARBA" id="ARBA00022448"/>
    </source>
</evidence>
<keyword evidence="14" id="KW-1185">Reference proteome</keyword>
<evidence type="ECO:0000256" key="1">
    <source>
        <dbReference type="ARBA" id="ARBA00004127"/>
    </source>
</evidence>
<dbReference type="AlphaFoldDB" id="A0A2P6PT10"/>
<feature type="transmembrane region" description="Helical" evidence="11">
    <location>
        <begin position="95"/>
        <end position="120"/>
    </location>
</feature>
<reference evidence="13 14" key="1">
    <citation type="journal article" date="2018" name="Nat. Genet.">
        <title>The Rosa genome provides new insights in the design of modern roses.</title>
        <authorList>
            <person name="Bendahmane M."/>
        </authorList>
    </citation>
    <scope>NUCLEOTIDE SEQUENCE [LARGE SCALE GENOMIC DNA]</scope>
    <source>
        <strain evidence="14">cv. Old Blush</strain>
    </source>
</reference>
<evidence type="ECO:0000256" key="4">
    <source>
        <dbReference type="ARBA" id="ARBA00022692"/>
    </source>
</evidence>
<evidence type="ECO:0000256" key="8">
    <source>
        <dbReference type="ARBA" id="ARBA00023136"/>
    </source>
</evidence>
<comment type="function">
    <text evidence="10">Carrier protein involved in proton-driven auxin influx. Mediates the formation of auxin gradient from developing leaves (site of auxin biosynthesis) to tips by contributing to the loading of auxin in vascular tissues and facilitating acropetal (base to tip) auxin transport within inner tissues of the root apex, and basipetal (tip to base) auxin transport within outer tissues of the root apex. May be involved in lateral roots and nodules formation.</text>
</comment>
<protein>
    <submittedName>
        <fullName evidence="13">Putative amino acid transporter, transmembrane domain-containing protein</fullName>
    </submittedName>
</protein>
<evidence type="ECO:0000256" key="7">
    <source>
        <dbReference type="ARBA" id="ARBA00022989"/>
    </source>
</evidence>
<dbReference type="Gramene" id="PRQ25075">
    <property type="protein sequence ID" value="PRQ25075"/>
    <property type="gene ID" value="RchiOBHm_Chr6g0279621"/>
</dbReference>
<evidence type="ECO:0000313" key="14">
    <source>
        <dbReference type="Proteomes" id="UP000238479"/>
    </source>
</evidence>
<evidence type="ECO:0000256" key="6">
    <source>
        <dbReference type="ARBA" id="ARBA00022970"/>
    </source>
</evidence>
<evidence type="ECO:0000259" key="12">
    <source>
        <dbReference type="Pfam" id="PF01490"/>
    </source>
</evidence>
<evidence type="ECO:0000256" key="9">
    <source>
        <dbReference type="ARBA" id="ARBA00023294"/>
    </source>
</evidence>
<dbReference type="GO" id="GO:0006865">
    <property type="term" value="P:amino acid transport"/>
    <property type="evidence" value="ECO:0007669"/>
    <property type="project" value="UniProtKB-KW"/>
</dbReference>
<gene>
    <name evidence="13" type="ORF">RchiOBHm_Chr6g0279621</name>
</gene>
<dbReference type="EMBL" id="PDCK01000044">
    <property type="protein sequence ID" value="PRQ25075.1"/>
    <property type="molecule type" value="Genomic_DNA"/>
</dbReference>
<keyword evidence="9" id="KW-0927">Auxin signaling pathway</keyword>
<dbReference type="STRING" id="74649.A0A2P6PT10"/>
<evidence type="ECO:0000313" key="13">
    <source>
        <dbReference type="EMBL" id="PRQ25075.1"/>
    </source>
</evidence>
<feature type="transmembrane region" description="Helical" evidence="11">
    <location>
        <begin position="46"/>
        <end position="69"/>
    </location>
</feature>
<evidence type="ECO:0000256" key="2">
    <source>
        <dbReference type="ARBA" id="ARBA00005590"/>
    </source>
</evidence>
<sequence>MESFSDVLNSVGIIFLAFRGQNVILEIQGTLPSDPKHPSHKRMWSGVTISHVLIAMCLFPLALGGYWAYGNKVPFKNAQVVKAVSQFHGKNISEFVPGLFCILVLINCVATFQIYVMVVFDNMEMKYTSKKKEPCPRWLRIGFRLFFGGLAFFVAVALPFLET</sequence>
<comment type="subcellular location">
    <subcellularLocation>
        <location evidence="1">Endomembrane system</location>
        <topology evidence="1">Multi-pass membrane protein</topology>
    </subcellularLocation>
</comment>
<dbReference type="InterPro" id="IPR013057">
    <property type="entry name" value="AA_transpt_TM"/>
</dbReference>
<dbReference type="Proteomes" id="UP000238479">
    <property type="component" value="Chromosome 6"/>
</dbReference>
<dbReference type="Pfam" id="PF01490">
    <property type="entry name" value="Aa_trans"/>
    <property type="match status" value="1"/>
</dbReference>
<dbReference type="GO" id="GO:0015293">
    <property type="term" value="F:symporter activity"/>
    <property type="evidence" value="ECO:0007669"/>
    <property type="project" value="UniProtKB-KW"/>
</dbReference>
<keyword evidence="8 11" id="KW-0472">Membrane</keyword>